<accession>A0AAN9SM63</accession>
<keyword evidence="2" id="KW-1185">Reference proteome</keyword>
<dbReference type="Proteomes" id="UP001386955">
    <property type="component" value="Unassembled WGS sequence"/>
</dbReference>
<dbReference type="EMBL" id="JAYMYS010000003">
    <property type="protein sequence ID" value="KAK7400156.1"/>
    <property type="molecule type" value="Genomic_DNA"/>
</dbReference>
<proteinExistence type="predicted"/>
<evidence type="ECO:0000313" key="1">
    <source>
        <dbReference type="EMBL" id="KAK7400156.1"/>
    </source>
</evidence>
<organism evidence="1 2">
    <name type="scientific">Psophocarpus tetragonolobus</name>
    <name type="common">Winged bean</name>
    <name type="synonym">Dolichos tetragonolobus</name>
    <dbReference type="NCBI Taxonomy" id="3891"/>
    <lineage>
        <taxon>Eukaryota</taxon>
        <taxon>Viridiplantae</taxon>
        <taxon>Streptophyta</taxon>
        <taxon>Embryophyta</taxon>
        <taxon>Tracheophyta</taxon>
        <taxon>Spermatophyta</taxon>
        <taxon>Magnoliopsida</taxon>
        <taxon>eudicotyledons</taxon>
        <taxon>Gunneridae</taxon>
        <taxon>Pentapetalae</taxon>
        <taxon>rosids</taxon>
        <taxon>fabids</taxon>
        <taxon>Fabales</taxon>
        <taxon>Fabaceae</taxon>
        <taxon>Papilionoideae</taxon>
        <taxon>50 kb inversion clade</taxon>
        <taxon>NPAAA clade</taxon>
        <taxon>indigoferoid/millettioid clade</taxon>
        <taxon>Phaseoleae</taxon>
        <taxon>Psophocarpus</taxon>
    </lineage>
</organism>
<reference evidence="1 2" key="1">
    <citation type="submission" date="2024-01" db="EMBL/GenBank/DDBJ databases">
        <title>The genomes of 5 underutilized Papilionoideae crops provide insights into root nodulation and disease resistanc.</title>
        <authorList>
            <person name="Jiang F."/>
        </authorList>
    </citation>
    <scope>NUCLEOTIDE SEQUENCE [LARGE SCALE GENOMIC DNA]</scope>
    <source>
        <strain evidence="1">DUOXIRENSHENG_FW03</strain>
        <tissue evidence="1">Leaves</tissue>
    </source>
</reference>
<evidence type="ECO:0000313" key="2">
    <source>
        <dbReference type="Proteomes" id="UP001386955"/>
    </source>
</evidence>
<comment type="caution">
    <text evidence="1">The sequence shown here is derived from an EMBL/GenBank/DDBJ whole genome shotgun (WGS) entry which is preliminary data.</text>
</comment>
<dbReference type="AlphaFoldDB" id="A0AAN9SM63"/>
<gene>
    <name evidence="1" type="ORF">VNO78_11356</name>
</gene>
<name>A0AAN9SM63_PSOTE</name>
<protein>
    <submittedName>
        <fullName evidence="1">Uncharacterized protein</fullName>
    </submittedName>
</protein>
<sequence>MKLKGTSNKHRNWRWLSYIDQKTYGQPPNIVQHYVSMHQHKQMNMYTFSLSIFKLNQPYNTILGHTDTLGFNALVKEQS</sequence>